<dbReference type="PROSITE" id="PS01030">
    <property type="entry name" value="RNA_POL_M_15KD"/>
    <property type="match status" value="1"/>
</dbReference>
<keyword evidence="2 9" id="KW-0240">DNA-directed RNA polymerase</keyword>
<dbReference type="Gene3D" id="2.20.25.10">
    <property type="match status" value="2"/>
</dbReference>
<dbReference type="FunFam" id="2.20.25.10:FF:000009">
    <property type="entry name" value="DNA-directed RNA polymerase subunit"/>
    <property type="match status" value="1"/>
</dbReference>
<evidence type="ECO:0000256" key="2">
    <source>
        <dbReference type="ARBA" id="ARBA00022478"/>
    </source>
</evidence>
<dbReference type="InterPro" id="IPR019761">
    <property type="entry name" value="DNA-dir_RNA_pol-M_15_CS"/>
</dbReference>
<evidence type="ECO:0000256" key="4">
    <source>
        <dbReference type="ARBA" id="ARBA00022771"/>
    </source>
</evidence>
<keyword evidence="7" id="KW-0539">Nucleus</keyword>
<feature type="region of interest" description="Disordered" evidence="10">
    <location>
        <begin position="1"/>
        <end position="27"/>
    </location>
</feature>
<accession>A0A267EEM9</accession>
<proteinExistence type="inferred from homology"/>
<evidence type="ECO:0000256" key="8">
    <source>
        <dbReference type="PROSITE-ProRule" id="PRU00472"/>
    </source>
</evidence>
<evidence type="ECO:0000256" key="9">
    <source>
        <dbReference type="RuleBase" id="RU003474"/>
    </source>
</evidence>
<comment type="similarity">
    <text evidence="9">Belongs to the archaeal rpoM/eukaryotic RPA12/RPB9/RPC11 RNA polymerase family.</text>
</comment>
<dbReference type="FunFam" id="2.20.25.10:FF:000004">
    <property type="entry name" value="DNA-directed RNA polymerase subunit"/>
    <property type="match status" value="1"/>
</dbReference>
<evidence type="ECO:0000256" key="3">
    <source>
        <dbReference type="ARBA" id="ARBA00022723"/>
    </source>
</evidence>
<keyword evidence="3 9" id="KW-0479">Metal-binding</keyword>
<dbReference type="PANTHER" id="PTHR11239:SF1">
    <property type="entry name" value="DNA-DIRECTED RNA POLYMERASE II SUBUNIT RPB9"/>
    <property type="match status" value="1"/>
</dbReference>
<keyword evidence="4 8" id="KW-0863">Zinc-finger</keyword>
<dbReference type="GO" id="GO:0008270">
    <property type="term" value="F:zinc ion binding"/>
    <property type="evidence" value="ECO:0007669"/>
    <property type="project" value="UniProtKB-KW"/>
</dbReference>
<dbReference type="SMART" id="SM00661">
    <property type="entry name" value="RPOL9"/>
    <property type="match status" value="1"/>
</dbReference>
<protein>
    <recommendedName>
        <fullName evidence="11">TFIIS-type domain-containing protein</fullName>
    </recommendedName>
</protein>
<dbReference type="GO" id="GO:0005665">
    <property type="term" value="C:RNA polymerase II, core complex"/>
    <property type="evidence" value="ECO:0007669"/>
    <property type="project" value="TreeGrafter"/>
</dbReference>
<evidence type="ECO:0000256" key="5">
    <source>
        <dbReference type="ARBA" id="ARBA00022833"/>
    </source>
</evidence>
<sequence length="152" mass="17121">SHCTNKMDGFDDAASVSSNRDKEGDDGASGGLKFVGILFCQECNNMLYPREDKANRQLVYSCRNCGYSQPALNPCVYVNKVEHDVDELTQIVADVIHDPTLPRTNEHPCPMCHHKDAVFFQSQSKRAEEGMKLYYVCRNEGCAYKWTDTSAQ</sequence>
<dbReference type="Pfam" id="PF01096">
    <property type="entry name" value="Zn_ribbon_TFIIS"/>
    <property type="match status" value="1"/>
</dbReference>
<dbReference type="EMBL" id="NIVC01002208">
    <property type="protein sequence ID" value="PAA59958.1"/>
    <property type="molecule type" value="Genomic_DNA"/>
</dbReference>
<dbReference type="GO" id="GO:0005730">
    <property type="term" value="C:nucleolus"/>
    <property type="evidence" value="ECO:0007669"/>
    <property type="project" value="UniProtKB-SubCell"/>
</dbReference>
<dbReference type="OrthoDB" id="282270at2759"/>
<feature type="domain" description="TFIIS-type" evidence="11">
    <location>
        <begin position="105"/>
        <end position="147"/>
    </location>
</feature>
<evidence type="ECO:0000313" key="12">
    <source>
        <dbReference type="EMBL" id="PAA59958.1"/>
    </source>
</evidence>
<dbReference type="PANTHER" id="PTHR11239">
    <property type="entry name" value="DNA-DIRECTED RNA POLYMERASE"/>
    <property type="match status" value="1"/>
</dbReference>
<organism evidence="12 13">
    <name type="scientific">Macrostomum lignano</name>
    <dbReference type="NCBI Taxonomy" id="282301"/>
    <lineage>
        <taxon>Eukaryota</taxon>
        <taxon>Metazoa</taxon>
        <taxon>Spiralia</taxon>
        <taxon>Lophotrochozoa</taxon>
        <taxon>Platyhelminthes</taxon>
        <taxon>Rhabditophora</taxon>
        <taxon>Macrostomorpha</taxon>
        <taxon>Macrostomida</taxon>
        <taxon>Macrostomidae</taxon>
        <taxon>Macrostomum</taxon>
    </lineage>
</organism>
<dbReference type="Pfam" id="PF02150">
    <property type="entry name" value="Zn_ribbon_RPB9"/>
    <property type="match status" value="1"/>
</dbReference>
<keyword evidence="5" id="KW-0862">Zinc</keyword>
<dbReference type="GO" id="GO:0006283">
    <property type="term" value="P:transcription-coupled nucleotide-excision repair"/>
    <property type="evidence" value="ECO:0007669"/>
    <property type="project" value="TreeGrafter"/>
</dbReference>
<evidence type="ECO:0000313" key="13">
    <source>
        <dbReference type="Proteomes" id="UP000215902"/>
    </source>
</evidence>
<dbReference type="GO" id="GO:0006367">
    <property type="term" value="P:transcription initiation at RNA polymerase II promoter"/>
    <property type="evidence" value="ECO:0007669"/>
    <property type="project" value="TreeGrafter"/>
</dbReference>
<dbReference type="GO" id="GO:0003899">
    <property type="term" value="F:DNA-directed RNA polymerase activity"/>
    <property type="evidence" value="ECO:0007669"/>
    <property type="project" value="InterPro"/>
</dbReference>
<dbReference type="PROSITE" id="PS51133">
    <property type="entry name" value="ZF_TFIIS_2"/>
    <property type="match status" value="1"/>
</dbReference>
<dbReference type="InterPro" id="IPR001529">
    <property type="entry name" value="Zn_ribbon_RPB9"/>
</dbReference>
<dbReference type="GO" id="GO:0003676">
    <property type="term" value="F:nucleic acid binding"/>
    <property type="evidence" value="ECO:0007669"/>
    <property type="project" value="InterPro"/>
</dbReference>
<name>A0A267EEM9_9PLAT</name>
<dbReference type="STRING" id="282301.A0A267EEM9"/>
<dbReference type="CDD" id="cd10508">
    <property type="entry name" value="Zn-ribbon_RPB9"/>
    <property type="match status" value="1"/>
</dbReference>
<evidence type="ECO:0000259" key="11">
    <source>
        <dbReference type="PROSITE" id="PS51133"/>
    </source>
</evidence>
<keyword evidence="6 9" id="KW-0804">Transcription</keyword>
<dbReference type="InterPro" id="IPR034012">
    <property type="entry name" value="Zn_ribbon_RPB9_C"/>
</dbReference>
<dbReference type="GO" id="GO:0001193">
    <property type="term" value="P:maintenance of transcriptional fidelity during transcription elongation by RNA polymerase II"/>
    <property type="evidence" value="ECO:0007669"/>
    <property type="project" value="TreeGrafter"/>
</dbReference>
<dbReference type="AlphaFoldDB" id="A0A267EEM9"/>
<evidence type="ECO:0000256" key="10">
    <source>
        <dbReference type="SAM" id="MobiDB-lite"/>
    </source>
</evidence>
<dbReference type="InterPro" id="IPR012164">
    <property type="entry name" value="Rpa12/Rpb9/Rpc10/TFS"/>
</dbReference>
<dbReference type="SMART" id="SM00440">
    <property type="entry name" value="ZnF_C2C2"/>
    <property type="match status" value="1"/>
</dbReference>
<evidence type="ECO:0000256" key="1">
    <source>
        <dbReference type="ARBA" id="ARBA00004604"/>
    </source>
</evidence>
<evidence type="ECO:0000256" key="7">
    <source>
        <dbReference type="ARBA" id="ARBA00023242"/>
    </source>
</evidence>
<comment type="caution">
    <text evidence="12">The sequence shown here is derived from an EMBL/GenBank/DDBJ whole genome shotgun (WGS) entry which is preliminary data.</text>
</comment>
<keyword evidence="13" id="KW-1185">Reference proteome</keyword>
<comment type="subcellular location">
    <subcellularLocation>
        <location evidence="1">Nucleus</location>
        <location evidence="1">Nucleolus</location>
    </subcellularLocation>
</comment>
<evidence type="ECO:0000256" key="6">
    <source>
        <dbReference type="ARBA" id="ARBA00023163"/>
    </source>
</evidence>
<dbReference type="InterPro" id="IPR001222">
    <property type="entry name" value="Znf_TFIIS"/>
</dbReference>
<reference evidence="12 13" key="1">
    <citation type="submission" date="2017-06" db="EMBL/GenBank/DDBJ databases">
        <title>A platform for efficient transgenesis in Macrostomum lignano, a flatworm model organism for stem cell research.</title>
        <authorList>
            <person name="Berezikov E."/>
        </authorList>
    </citation>
    <scope>NUCLEOTIDE SEQUENCE [LARGE SCALE GENOMIC DNA]</scope>
    <source>
        <strain evidence="12">DV1</strain>
        <tissue evidence="12">Whole organism</tissue>
    </source>
</reference>
<feature type="non-terminal residue" evidence="12">
    <location>
        <position position="1"/>
    </location>
</feature>
<dbReference type="SUPFAM" id="SSF57783">
    <property type="entry name" value="Zinc beta-ribbon"/>
    <property type="match status" value="2"/>
</dbReference>
<gene>
    <name evidence="12" type="ORF">BOX15_Mlig022563g1</name>
</gene>
<dbReference type="Proteomes" id="UP000215902">
    <property type="component" value="Unassembled WGS sequence"/>
</dbReference>